<accession>A0A0D4BYK7</accession>
<dbReference type="PROSITE" id="PS51257">
    <property type="entry name" value="PROKAR_LIPOPROTEIN"/>
    <property type="match status" value="1"/>
</dbReference>
<proteinExistence type="inferred from homology"/>
<organism evidence="6 7">
    <name type="scientific">Psychromicrobium lacuslunae</name>
    <dbReference type="NCBI Taxonomy" id="1618207"/>
    <lineage>
        <taxon>Bacteria</taxon>
        <taxon>Bacillati</taxon>
        <taxon>Actinomycetota</taxon>
        <taxon>Actinomycetes</taxon>
        <taxon>Micrococcales</taxon>
        <taxon>Micrococcaceae</taxon>
        <taxon>Psychromicrobium</taxon>
    </lineage>
</organism>
<evidence type="ECO:0000313" key="6">
    <source>
        <dbReference type="EMBL" id="AJT41423.1"/>
    </source>
</evidence>
<evidence type="ECO:0000256" key="2">
    <source>
        <dbReference type="ARBA" id="ARBA00008814"/>
    </source>
</evidence>
<keyword evidence="4" id="KW-0732">Signal</keyword>
<dbReference type="RefSeq" id="WP_045074779.1">
    <property type="nucleotide sequence ID" value="NZ_CP011005.1"/>
</dbReference>
<name>A0A0D4BYK7_9MICC</name>
<dbReference type="PANTHER" id="PTHR30532">
    <property type="entry name" value="IRON III DICITRATE-BINDING PERIPLASMIC PROTEIN"/>
    <property type="match status" value="1"/>
</dbReference>
<dbReference type="GO" id="GO:1901678">
    <property type="term" value="P:iron coordination entity transport"/>
    <property type="evidence" value="ECO:0007669"/>
    <property type="project" value="UniProtKB-ARBA"/>
</dbReference>
<evidence type="ECO:0000313" key="7">
    <source>
        <dbReference type="Proteomes" id="UP000061839"/>
    </source>
</evidence>
<sequence length="352" mass="37301">MRESEADRQNLKRRSFLASAILLPFGLAGCGFLEPTAAVQPVPADADSYPVKITSSYGDISVPFEPKRIVALDSASADSLLALDIVPVGMSNSGIQSNGASPWFDFTLNGRPGPDLLDSSKTLPLDQIKNLKPDLILAVNSSISRQDYGDLSKIALVLAPPGKPMNTDWKTTMTLVGQALGRAQKATQLIKEIADSVDQAIGNYPALKGTTVTYFRASAAPGADLSVFGLSSNPLQVLTELGLELAPSVKNASKVGAVLDPSSGPQLYQWPRDKSAELSSDVAVISLAASEVAVMKDGDLLNTVPAYRLKRGVIVDSASNGFALENASVLSMRWIVRNLVSEIAKVAYLSKK</sequence>
<dbReference type="Proteomes" id="UP000061839">
    <property type="component" value="Chromosome"/>
</dbReference>
<evidence type="ECO:0000256" key="4">
    <source>
        <dbReference type="ARBA" id="ARBA00022729"/>
    </source>
</evidence>
<dbReference type="KEGG" id="ari:UM93_07660"/>
<gene>
    <name evidence="6" type="ORF">UM93_07660</name>
</gene>
<dbReference type="EMBL" id="CP011005">
    <property type="protein sequence ID" value="AJT41423.1"/>
    <property type="molecule type" value="Genomic_DNA"/>
</dbReference>
<dbReference type="GO" id="GO:0030288">
    <property type="term" value="C:outer membrane-bounded periplasmic space"/>
    <property type="evidence" value="ECO:0007669"/>
    <property type="project" value="TreeGrafter"/>
</dbReference>
<dbReference type="Pfam" id="PF01497">
    <property type="entry name" value="Peripla_BP_2"/>
    <property type="match status" value="1"/>
</dbReference>
<keyword evidence="3" id="KW-0813">Transport</keyword>
<reference evidence="6 7" key="1">
    <citation type="journal article" date="2015" name="Genome Announc.">
        <title>Complete Genome Sequencing of Protease-Producing Novel Arthrobacter sp. Strain IHBB 11108 Using PacBio Single-Molecule Real-Time Sequencing Technology.</title>
        <authorList>
            <person name="Kiran S."/>
            <person name="Swarnkar M.K."/>
            <person name="Pal M."/>
            <person name="Thakur R."/>
            <person name="Tewari R."/>
            <person name="Singh A.K."/>
            <person name="Gulati A."/>
        </authorList>
    </citation>
    <scope>NUCLEOTIDE SEQUENCE [LARGE SCALE GENOMIC DNA]</scope>
    <source>
        <strain evidence="6 7">IHBB 11108</strain>
    </source>
</reference>
<evidence type="ECO:0000256" key="3">
    <source>
        <dbReference type="ARBA" id="ARBA00022448"/>
    </source>
</evidence>
<evidence type="ECO:0000259" key="5">
    <source>
        <dbReference type="PROSITE" id="PS50983"/>
    </source>
</evidence>
<protein>
    <recommendedName>
        <fullName evidence="5">Fe/B12 periplasmic-binding domain-containing protein</fullName>
    </recommendedName>
</protein>
<comment type="similarity">
    <text evidence="2">Belongs to the bacterial solute-binding protein 8 family.</text>
</comment>
<dbReference type="HOGENOM" id="CLU_038034_1_0_11"/>
<feature type="domain" description="Fe/B12 periplasmic-binding" evidence="5">
    <location>
        <begin position="68"/>
        <end position="347"/>
    </location>
</feature>
<dbReference type="OrthoDB" id="1846031at2"/>
<dbReference type="PATRIC" id="fig|1618207.4.peg.1551"/>
<dbReference type="Gene3D" id="3.40.50.1980">
    <property type="entry name" value="Nitrogenase molybdenum iron protein domain"/>
    <property type="match status" value="2"/>
</dbReference>
<keyword evidence="7" id="KW-1185">Reference proteome</keyword>
<dbReference type="STRING" id="1618207.UM93_07660"/>
<dbReference type="PANTHER" id="PTHR30532:SF24">
    <property type="entry name" value="FERRIC ENTEROBACTIN-BINDING PERIPLASMIC PROTEIN FEPB"/>
    <property type="match status" value="1"/>
</dbReference>
<dbReference type="SUPFAM" id="SSF53807">
    <property type="entry name" value="Helical backbone' metal receptor"/>
    <property type="match status" value="1"/>
</dbReference>
<dbReference type="AlphaFoldDB" id="A0A0D4BYK7"/>
<dbReference type="PROSITE" id="PS50983">
    <property type="entry name" value="FE_B12_PBP"/>
    <property type="match status" value="1"/>
</dbReference>
<evidence type="ECO:0000256" key="1">
    <source>
        <dbReference type="ARBA" id="ARBA00004196"/>
    </source>
</evidence>
<dbReference type="InterPro" id="IPR051313">
    <property type="entry name" value="Bact_iron-sidero_bind"/>
</dbReference>
<dbReference type="InterPro" id="IPR002491">
    <property type="entry name" value="ABC_transptr_periplasmic_BD"/>
</dbReference>
<comment type="subcellular location">
    <subcellularLocation>
        <location evidence="1">Cell envelope</location>
    </subcellularLocation>
</comment>